<dbReference type="KEGG" id="cci:CC1G_01396"/>
<organism evidence="2 3">
    <name type="scientific">Coprinopsis cinerea (strain Okayama-7 / 130 / ATCC MYA-4618 / FGSC 9003)</name>
    <name type="common">Inky cap fungus</name>
    <name type="synonym">Hormographiella aspergillata</name>
    <dbReference type="NCBI Taxonomy" id="240176"/>
    <lineage>
        <taxon>Eukaryota</taxon>
        <taxon>Fungi</taxon>
        <taxon>Dikarya</taxon>
        <taxon>Basidiomycota</taxon>
        <taxon>Agaricomycotina</taxon>
        <taxon>Agaricomycetes</taxon>
        <taxon>Agaricomycetidae</taxon>
        <taxon>Agaricales</taxon>
        <taxon>Agaricineae</taxon>
        <taxon>Psathyrellaceae</taxon>
        <taxon>Coprinopsis</taxon>
    </lineage>
</organism>
<evidence type="ECO:0008006" key="4">
    <source>
        <dbReference type="Google" id="ProtNLM"/>
    </source>
</evidence>
<dbReference type="GeneID" id="6014040"/>
<evidence type="ECO:0000313" key="2">
    <source>
        <dbReference type="EMBL" id="EAU84400.2"/>
    </source>
</evidence>
<dbReference type="Proteomes" id="UP000001861">
    <property type="component" value="Unassembled WGS sequence"/>
</dbReference>
<sequence length="473" mass="52448">MSSRWPFKRRKSPSLGRGNPLSLDLSEEIGYEAPLSSKDTRFAYEYQTSLSKLGGQSGSSTVTGRASWASVKLISTHSHSCCSPQSTGMYRARGQYPIAGIVELTLHTAMTVEKVSIALIGRFTNRGSHKSHVFLDNCMTLWDSWMGNPRLGATNAMGWNPHAQVFSAKLLGSYNWPFEFALAPMHASFHTESIETRFDLPPSFEEERIHAKVEYQLVLTVEGGNPRTNVRLPIPVHYTPDAPSSGRPQRRPQGMMTPMEDPSAWCALPGVQIEGTVVRRRVHAHASLYVGSSLSYATGSFIPCYITIGVDDPLALDILATSQRLVVKLLRKVTYLQGDPTASSTSYRQAKACFKQAEVISECGRAVWVVPPFAPVEHPRTRQFYGEIHLSEDLKPSYSSPILSISYAIQYLSFDCTAFEQANELKVCGVEITENFTGQHSGGFISRCYSNNDQQVKLKDVQGLPSDFSHFSF</sequence>
<keyword evidence="3" id="KW-1185">Reference proteome</keyword>
<dbReference type="InParanoid" id="A8NYP4"/>
<feature type="region of interest" description="Disordered" evidence="1">
    <location>
        <begin position="230"/>
        <end position="257"/>
    </location>
</feature>
<dbReference type="OrthoDB" id="3262423at2759"/>
<name>A8NYP4_COPC7</name>
<dbReference type="AlphaFoldDB" id="A8NYP4"/>
<protein>
    <recommendedName>
        <fullName evidence="4">Arrestin-like N-terminal domain-containing protein</fullName>
    </recommendedName>
</protein>
<dbReference type="RefSeq" id="XP_001837484.2">
    <property type="nucleotide sequence ID" value="XM_001837432.2"/>
</dbReference>
<dbReference type="VEuPathDB" id="FungiDB:CC1G_01396"/>
<dbReference type="InterPro" id="IPR014752">
    <property type="entry name" value="Arrestin-like_C"/>
</dbReference>
<proteinExistence type="predicted"/>
<evidence type="ECO:0000313" key="3">
    <source>
        <dbReference type="Proteomes" id="UP000001861"/>
    </source>
</evidence>
<dbReference type="OMA" id="VELQCTV"/>
<accession>A8NYP4</accession>
<dbReference type="Gene3D" id="2.60.40.640">
    <property type="match status" value="1"/>
</dbReference>
<comment type="caution">
    <text evidence="2">The sequence shown here is derived from an EMBL/GenBank/DDBJ whole genome shotgun (WGS) entry which is preliminary data.</text>
</comment>
<evidence type="ECO:0000256" key="1">
    <source>
        <dbReference type="SAM" id="MobiDB-lite"/>
    </source>
</evidence>
<dbReference type="HOGENOM" id="CLU_025691_1_1_1"/>
<reference evidence="2 3" key="1">
    <citation type="journal article" date="2010" name="Proc. Natl. Acad. Sci. U.S.A.">
        <title>Insights into evolution of multicellular fungi from the assembled chromosomes of the mushroom Coprinopsis cinerea (Coprinus cinereus).</title>
        <authorList>
            <person name="Stajich J.E."/>
            <person name="Wilke S.K."/>
            <person name="Ahren D."/>
            <person name="Au C.H."/>
            <person name="Birren B.W."/>
            <person name="Borodovsky M."/>
            <person name="Burns C."/>
            <person name="Canback B."/>
            <person name="Casselton L.A."/>
            <person name="Cheng C.K."/>
            <person name="Deng J."/>
            <person name="Dietrich F.S."/>
            <person name="Fargo D.C."/>
            <person name="Farman M.L."/>
            <person name="Gathman A.C."/>
            <person name="Goldberg J."/>
            <person name="Guigo R."/>
            <person name="Hoegger P.J."/>
            <person name="Hooker J.B."/>
            <person name="Huggins A."/>
            <person name="James T.Y."/>
            <person name="Kamada T."/>
            <person name="Kilaru S."/>
            <person name="Kodira C."/>
            <person name="Kues U."/>
            <person name="Kupfer D."/>
            <person name="Kwan H.S."/>
            <person name="Lomsadze A."/>
            <person name="Li W."/>
            <person name="Lilly W.W."/>
            <person name="Ma L.J."/>
            <person name="Mackey A.J."/>
            <person name="Manning G."/>
            <person name="Martin F."/>
            <person name="Muraguchi H."/>
            <person name="Natvig D.O."/>
            <person name="Palmerini H."/>
            <person name="Ramesh M.A."/>
            <person name="Rehmeyer C.J."/>
            <person name="Roe B.A."/>
            <person name="Shenoy N."/>
            <person name="Stanke M."/>
            <person name="Ter-Hovhannisyan V."/>
            <person name="Tunlid A."/>
            <person name="Velagapudi R."/>
            <person name="Vision T.J."/>
            <person name="Zeng Q."/>
            <person name="Zolan M.E."/>
            <person name="Pukkila P.J."/>
        </authorList>
    </citation>
    <scope>NUCLEOTIDE SEQUENCE [LARGE SCALE GENOMIC DNA]</scope>
    <source>
        <strain evidence="3">Okayama-7 / 130 / ATCC MYA-4618 / FGSC 9003</strain>
    </source>
</reference>
<gene>
    <name evidence="2" type="ORF">CC1G_01396</name>
</gene>
<dbReference type="EMBL" id="AACS02000005">
    <property type="protein sequence ID" value="EAU84400.2"/>
    <property type="molecule type" value="Genomic_DNA"/>
</dbReference>